<dbReference type="InterPro" id="IPR018490">
    <property type="entry name" value="cNMP-bd_dom_sf"/>
</dbReference>
<sequence length="1179" mass="134383">MKLNVIMLGLLILVVLIGALYQSYFKPKEETIYVAFIGPMSEQGKSETEPTAGQIMARAVELYFEEINKKRDKLKGKKIELIRFDDKNECATTAKDEAERIVAENQVLAVIGHWYSSCSTKGGETYKKYGIPAITPGSVDPGVTKGNEWYFRNIYTTKDSGQFLAYYVNKILKLNQVTIIHETASYGAYLAKVFKETANQLQMQVQNEWAFEPNNPQQKEEFSKFVEQLKNNKDQAGAIFLSVQASEGVELVKLIKSAGITNPILGESSFSEQTFVNGFNDFAEEKANPGHYTNDIYVATPLLFDTANEKAQLFKDAYQKKYHNDPDWSAAYAYDTAMILVKAISEAGIKGEPTTLATDRQKIRDKLASYTNSHDALEGTTGFNYFDENRNAQKPVAIGVYKNKQLISALTQFQVVRNPNEISDLDQAVQDERVLLIDNKYMYKTNVVYTGIKINEISDFDLKTLTFNLDFDLWFRFQGDRKTEATLSATGNANSKSETEFKPQQIEFSNGIGEMEFVDNKPEMQRDSAKGKTNLDKANQGIMKLIDSKEKDRIQYHIYKVRSRFRADFLTSQYAYKQHILGVQFHHRYFTRNNLIYVTDLLGMGSDPLKTMKETQVLSPASGWLLDQVRFFQDVAKKFSLGDPNYLNVQGGTIEYSRFNAGIEIKKNEFTLRGTIPERYAYNLLISSIIVILVLNIFSKKFRHLSKLVWFLQAILAFILLLSGEVLLIKGLADQLDIYEIKSIIRIFDILWWLIPAFLLNLASESFIWTPIEEKTGRLIPNIVRLFLAFIIYFLAVVGIIAFVYEQQLTSILATSGVIAMIIGLAIQINISNIFSGIAINIERPFRIGDWVKIGSYEEGEIVDITWRTTRIRNRADCILSIPNSIASESAILNFCYPDDTYWLWPTVYVHPMHPPARVKKILLDALLSAEKVLKDPEPVVIFTGINEWAASYWIAFCADDYASKFTILEDVWTRVWFHLNRAGITPAVQRQEIHWFKGIKERGGEEATKPITLLQEIDIFKPFSEKAKFYLSERIGRQRFQAHETIVKQGDRGNSLFIIVEGVVSVQVLTEEGKNKEVARLGAGNFFGEMALLTGEDRTATVVALVDTYLFELTKTDIKPLLEEQPEVSEMISKVLTQRQLSTISQIHEQHDIEIETEAVYKRFLNRIENFFGLGERQ</sequence>
<dbReference type="PROSITE" id="PS00888">
    <property type="entry name" value="CNMP_BINDING_1"/>
    <property type="match status" value="1"/>
</dbReference>
<dbReference type="Pfam" id="PF00924">
    <property type="entry name" value="MS_channel_2nd"/>
    <property type="match status" value="1"/>
</dbReference>
<dbReference type="OrthoDB" id="9809206at2"/>
<dbReference type="Proteomes" id="UP000031623">
    <property type="component" value="Chromosome"/>
</dbReference>
<dbReference type="InterPro" id="IPR010920">
    <property type="entry name" value="LSM_dom_sf"/>
</dbReference>
<feature type="transmembrane region" description="Helical" evidence="9">
    <location>
        <begin position="710"/>
        <end position="730"/>
    </location>
</feature>
<keyword evidence="6" id="KW-0732">Signal</keyword>
<protein>
    <submittedName>
        <fullName evidence="11">MscS Mechanosensitive ion channel</fullName>
    </submittedName>
</protein>
<keyword evidence="12" id="KW-1185">Reference proteome</keyword>
<dbReference type="PROSITE" id="PS50042">
    <property type="entry name" value="CNMP_BINDING_3"/>
    <property type="match status" value="1"/>
</dbReference>
<feature type="transmembrane region" description="Helical" evidence="9">
    <location>
        <begin position="750"/>
        <end position="772"/>
    </location>
</feature>
<evidence type="ECO:0000313" key="11">
    <source>
        <dbReference type="EMBL" id="BAP57644.1"/>
    </source>
</evidence>
<comment type="subcellular location">
    <subcellularLocation>
        <location evidence="1">Cell membrane</location>
        <topology evidence="1">Multi-pass membrane protein</topology>
    </subcellularLocation>
</comment>
<evidence type="ECO:0000256" key="5">
    <source>
        <dbReference type="ARBA" id="ARBA00022692"/>
    </source>
</evidence>
<dbReference type="Gene3D" id="2.60.120.10">
    <property type="entry name" value="Jelly Rolls"/>
    <property type="match status" value="1"/>
</dbReference>
<dbReference type="Gene3D" id="3.30.70.100">
    <property type="match status" value="1"/>
</dbReference>
<dbReference type="SUPFAM" id="SSF51206">
    <property type="entry name" value="cAMP-binding domain-like"/>
    <property type="match status" value="1"/>
</dbReference>
<dbReference type="PROSITE" id="PS00889">
    <property type="entry name" value="CNMP_BINDING_2"/>
    <property type="match status" value="1"/>
</dbReference>
<proteinExistence type="inferred from homology"/>
<keyword evidence="4" id="KW-1003">Cell membrane</keyword>
<dbReference type="PANTHER" id="PTHR47151:SF2">
    <property type="entry name" value="AMINO ACID BINDING PROTEIN"/>
    <property type="match status" value="1"/>
</dbReference>
<dbReference type="Pfam" id="PF21082">
    <property type="entry name" value="MS_channel_3rd"/>
    <property type="match status" value="1"/>
</dbReference>
<dbReference type="Pfam" id="PF13458">
    <property type="entry name" value="Peripla_BP_6"/>
    <property type="match status" value="1"/>
</dbReference>
<dbReference type="InterPro" id="IPR000595">
    <property type="entry name" value="cNMP-bd_dom"/>
</dbReference>
<keyword evidence="7 9" id="KW-1133">Transmembrane helix</keyword>
<dbReference type="InterPro" id="IPR011066">
    <property type="entry name" value="MscS_channel_C_sf"/>
</dbReference>
<feature type="transmembrane region" description="Helical" evidence="9">
    <location>
        <begin position="680"/>
        <end position="698"/>
    </location>
</feature>
<evidence type="ECO:0000256" key="2">
    <source>
        <dbReference type="ARBA" id="ARBA00008017"/>
    </source>
</evidence>
<keyword evidence="5 9" id="KW-0812">Transmembrane</keyword>
<evidence type="ECO:0000259" key="10">
    <source>
        <dbReference type="PROSITE" id="PS50042"/>
    </source>
</evidence>
<dbReference type="GO" id="GO:0008381">
    <property type="term" value="F:mechanosensitive monoatomic ion channel activity"/>
    <property type="evidence" value="ECO:0007669"/>
    <property type="project" value="UniProtKB-ARBA"/>
</dbReference>
<evidence type="ECO:0000256" key="1">
    <source>
        <dbReference type="ARBA" id="ARBA00004651"/>
    </source>
</evidence>
<feature type="domain" description="Cyclic nucleotide-binding" evidence="10">
    <location>
        <begin position="1020"/>
        <end position="1140"/>
    </location>
</feature>
<dbReference type="GO" id="GO:0005886">
    <property type="term" value="C:plasma membrane"/>
    <property type="evidence" value="ECO:0007669"/>
    <property type="project" value="UniProtKB-SubCell"/>
</dbReference>
<comment type="similarity">
    <text evidence="2">Belongs to the MscS (TC 1.A.23) family.</text>
</comment>
<evidence type="ECO:0000256" key="6">
    <source>
        <dbReference type="ARBA" id="ARBA00022729"/>
    </source>
</evidence>
<dbReference type="KEGG" id="tig:THII_3347"/>
<dbReference type="InterPro" id="IPR018488">
    <property type="entry name" value="cNMP-bd_CS"/>
</dbReference>
<dbReference type="PANTHER" id="PTHR47151">
    <property type="entry name" value="LEU/ILE/VAL-BINDING ABC TRANSPORTER SUBUNIT"/>
    <property type="match status" value="1"/>
</dbReference>
<reference evidence="11 12" key="1">
    <citation type="journal article" date="2014" name="ISME J.">
        <title>Ecophysiology of Thioploca ingrica as revealed by the complete genome sequence supplemented with proteomic evidence.</title>
        <authorList>
            <person name="Kojima H."/>
            <person name="Ogura Y."/>
            <person name="Yamamoto N."/>
            <person name="Togashi T."/>
            <person name="Mori H."/>
            <person name="Watanabe T."/>
            <person name="Nemoto F."/>
            <person name="Kurokawa K."/>
            <person name="Hayashi T."/>
            <person name="Fukui M."/>
        </authorList>
    </citation>
    <scope>NUCLEOTIDE SEQUENCE [LARGE SCALE GENOMIC DNA]</scope>
</reference>
<dbReference type="CDD" id="cd19985">
    <property type="entry name" value="PBP1_ABC_HAAT-like"/>
    <property type="match status" value="1"/>
</dbReference>
<dbReference type="InterPro" id="IPR014710">
    <property type="entry name" value="RmlC-like_jellyroll"/>
</dbReference>
<dbReference type="Pfam" id="PF00027">
    <property type="entry name" value="cNMP_binding"/>
    <property type="match status" value="1"/>
</dbReference>
<evidence type="ECO:0000256" key="9">
    <source>
        <dbReference type="SAM" id="Phobius"/>
    </source>
</evidence>
<dbReference type="InterPro" id="IPR006685">
    <property type="entry name" value="MscS_channel_2nd"/>
</dbReference>
<dbReference type="InterPro" id="IPR023408">
    <property type="entry name" value="MscS_beta-dom_sf"/>
</dbReference>
<dbReference type="AlphaFoldDB" id="A0A090AJJ8"/>
<dbReference type="SUPFAM" id="SSF50182">
    <property type="entry name" value="Sm-like ribonucleoproteins"/>
    <property type="match status" value="1"/>
</dbReference>
<evidence type="ECO:0000256" key="7">
    <source>
        <dbReference type="ARBA" id="ARBA00022989"/>
    </source>
</evidence>
<dbReference type="Gene3D" id="1.10.287.1260">
    <property type="match status" value="1"/>
</dbReference>
<keyword evidence="8 9" id="KW-0472">Membrane</keyword>
<name>A0A090AJJ8_9GAMM</name>
<feature type="transmembrane region" description="Helical" evidence="9">
    <location>
        <begin position="811"/>
        <end position="831"/>
    </location>
</feature>
<accession>A0A090AJJ8</accession>
<feature type="transmembrane region" description="Helical" evidence="9">
    <location>
        <begin position="784"/>
        <end position="805"/>
    </location>
</feature>
<dbReference type="InterPro" id="IPR049278">
    <property type="entry name" value="MS_channel_C"/>
</dbReference>
<evidence type="ECO:0000256" key="8">
    <source>
        <dbReference type="ARBA" id="ARBA00023136"/>
    </source>
</evidence>
<dbReference type="HOGENOM" id="CLU_011257_0_0_6"/>
<comment type="similarity">
    <text evidence="3">Belongs to the leucine-binding protein family.</text>
</comment>
<dbReference type="SMART" id="SM00100">
    <property type="entry name" value="cNMP"/>
    <property type="match status" value="1"/>
</dbReference>
<organism evidence="11 12">
    <name type="scientific">Thioploca ingrica</name>
    <dbReference type="NCBI Taxonomy" id="40754"/>
    <lineage>
        <taxon>Bacteria</taxon>
        <taxon>Pseudomonadati</taxon>
        <taxon>Pseudomonadota</taxon>
        <taxon>Gammaproteobacteria</taxon>
        <taxon>Thiotrichales</taxon>
        <taxon>Thiotrichaceae</taxon>
        <taxon>Thioploca</taxon>
    </lineage>
</organism>
<dbReference type="InterPro" id="IPR028081">
    <property type="entry name" value="Leu-bd"/>
</dbReference>
<dbReference type="SUPFAM" id="SSF82689">
    <property type="entry name" value="Mechanosensitive channel protein MscS (YggB), C-terminal domain"/>
    <property type="match status" value="1"/>
</dbReference>
<gene>
    <name evidence="11" type="ORF">THII_3347</name>
</gene>
<evidence type="ECO:0000256" key="4">
    <source>
        <dbReference type="ARBA" id="ARBA00022475"/>
    </source>
</evidence>
<dbReference type="STRING" id="40754.THII_3347"/>
<dbReference type="Gene3D" id="2.30.30.60">
    <property type="match status" value="1"/>
</dbReference>
<dbReference type="CDD" id="cd00038">
    <property type="entry name" value="CAP_ED"/>
    <property type="match status" value="1"/>
</dbReference>
<dbReference type="InterPro" id="IPR028082">
    <property type="entry name" value="Peripla_BP_I"/>
</dbReference>
<dbReference type="Gene3D" id="3.40.50.2300">
    <property type="match status" value="2"/>
</dbReference>
<evidence type="ECO:0000256" key="3">
    <source>
        <dbReference type="ARBA" id="ARBA00010062"/>
    </source>
</evidence>
<dbReference type="SUPFAM" id="SSF53822">
    <property type="entry name" value="Periplasmic binding protein-like I"/>
    <property type="match status" value="1"/>
</dbReference>
<dbReference type="EMBL" id="AP014633">
    <property type="protein sequence ID" value="BAP57644.1"/>
    <property type="molecule type" value="Genomic_DNA"/>
</dbReference>
<evidence type="ECO:0000313" key="12">
    <source>
        <dbReference type="Proteomes" id="UP000031623"/>
    </source>
</evidence>